<gene>
    <name evidence="2" type="ORF">IFR04_009673</name>
</gene>
<name>A0A8H7WA52_9HELO</name>
<dbReference type="AlphaFoldDB" id="A0A8H7WA52"/>
<dbReference type="EMBL" id="JAFJYH010000161">
    <property type="protein sequence ID" value="KAG4417224.1"/>
    <property type="molecule type" value="Genomic_DNA"/>
</dbReference>
<dbReference type="OrthoDB" id="10558056at2759"/>
<proteinExistence type="predicted"/>
<reference evidence="2" key="1">
    <citation type="submission" date="2021-02" db="EMBL/GenBank/DDBJ databases">
        <title>Genome sequence Cadophora malorum strain M34.</title>
        <authorList>
            <person name="Stefanovic E."/>
            <person name="Vu D."/>
            <person name="Scully C."/>
            <person name="Dijksterhuis J."/>
            <person name="Roader J."/>
            <person name="Houbraken J."/>
        </authorList>
    </citation>
    <scope>NUCLEOTIDE SEQUENCE</scope>
    <source>
        <strain evidence="2">M34</strain>
    </source>
</reference>
<keyword evidence="3" id="KW-1185">Reference proteome</keyword>
<accession>A0A8H7WA52</accession>
<comment type="caution">
    <text evidence="2">The sequence shown here is derived from an EMBL/GenBank/DDBJ whole genome shotgun (WGS) entry which is preliminary data.</text>
</comment>
<feature type="region of interest" description="Disordered" evidence="1">
    <location>
        <begin position="166"/>
        <end position="192"/>
    </location>
</feature>
<protein>
    <submittedName>
        <fullName evidence="2">Uncharacterized protein</fullName>
    </submittedName>
</protein>
<evidence type="ECO:0000313" key="2">
    <source>
        <dbReference type="EMBL" id="KAG4417224.1"/>
    </source>
</evidence>
<evidence type="ECO:0000313" key="3">
    <source>
        <dbReference type="Proteomes" id="UP000664132"/>
    </source>
</evidence>
<evidence type="ECO:0000256" key="1">
    <source>
        <dbReference type="SAM" id="MobiDB-lite"/>
    </source>
</evidence>
<feature type="compositionally biased region" description="Polar residues" evidence="1">
    <location>
        <begin position="166"/>
        <end position="179"/>
    </location>
</feature>
<feature type="compositionally biased region" description="Polar residues" evidence="1">
    <location>
        <begin position="130"/>
        <end position="139"/>
    </location>
</feature>
<dbReference type="Proteomes" id="UP000664132">
    <property type="component" value="Unassembled WGS sequence"/>
</dbReference>
<feature type="region of interest" description="Disordered" evidence="1">
    <location>
        <begin position="114"/>
        <end position="139"/>
    </location>
</feature>
<organism evidence="2 3">
    <name type="scientific">Cadophora malorum</name>
    <dbReference type="NCBI Taxonomy" id="108018"/>
    <lineage>
        <taxon>Eukaryota</taxon>
        <taxon>Fungi</taxon>
        <taxon>Dikarya</taxon>
        <taxon>Ascomycota</taxon>
        <taxon>Pezizomycotina</taxon>
        <taxon>Leotiomycetes</taxon>
        <taxon>Helotiales</taxon>
        <taxon>Ploettnerulaceae</taxon>
        <taxon>Cadophora</taxon>
    </lineage>
</organism>
<sequence>MDVIKNSFIYEKLLDDDTQPVRVLKVFLSSDFEAAKECELIYTFLKGPNRVECEAVSYVWGNIVHDYKINIAEFLVRWADFDERPLELDDELQNDSLALLDSWAESLNTRDVARKSRDGAPLRDSPMSILDSSWGPSTTEAGDTKIVAAAALLRLFSERSTMGINLSVASGSSTPNLSSKKMRTTKEDSSSS</sequence>